<evidence type="ECO:0000313" key="2">
    <source>
        <dbReference type="Proteomes" id="UP000827092"/>
    </source>
</evidence>
<organism evidence="1 2">
    <name type="scientific">Oedothorax gibbosus</name>
    <dbReference type="NCBI Taxonomy" id="931172"/>
    <lineage>
        <taxon>Eukaryota</taxon>
        <taxon>Metazoa</taxon>
        <taxon>Ecdysozoa</taxon>
        <taxon>Arthropoda</taxon>
        <taxon>Chelicerata</taxon>
        <taxon>Arachnida</taxon>
        <taxon>Araneae</taxon>
        <taxon>Araneomorphae</taxon>
        <taxon>Entelegynae</taxon>
        <taxon>Araneoidea</taxon>
        <taxon>Linyphiidae</taxon>
        <taxon>Erigoninae</taxon>
        <taxon>Oedothorax</taxon>
    </lineage>
</organism>
<evidence type="ECO:0000313" key="1">
    <source>
        <dbReference type="EMBL" id="KAG8201690.1"/>
    </source>
</evidence>
<name>A0AAV6VYF9_9ARAC</name>
<sequence>MDMLPILGFDLDDRSGIPQASTLQWPWCSSSGSSINQTLNVTQLFKLDMVSKLVLRYFAKYSPVNHH</sequence>
<protein>
    <submittedName>
        <fullName evidence="1">Uncharacterized protein</fullName>
    </submittedName>
</protein>
<dbReference type="EMBL" id="JAFNEN010000003">
    <property type="protein sequence ID" value="KAG8201690.1"/>
    <property type="molecule type" value="Genomic_DNA"/>
</dbReference>
<proteinExistence type="predicted"/>
<dbReference type="AlphaFoldDB" id="A0AAV6VYF9"/>
<reference evidence="1 2" key="1">
    <citation type="journal article" date="2022" name="Nat. Ecol. Evol.">
        <title>A masculinizing supergene underlies an exaggerated male reproductive morph in a spider.</title>
        <authorList>
            <person name="Hendrickx F."/>
            <person name="De Corte Z."/>
            <person name="Sonet G."/>
            <person name="Van Belleghem S.M."/>
            <person name="Kostlbacher S."/>
            <person name="Vangestel C."/>
        </authorList>
    </citation>
    <scope>NUCLEOTIDE SEQUENCE [LARGE SCALE GENOMIC DNA]</scope>
    <source>
        <strain evidence="1">W744_W776</strain>
    </source>
</reference>
<keyword evidence="2" id="KW-1185">Reference proteome</keyword>
<comment type="caution">
    <text evidence="1">The sequence shown here is derived from an EMBL/GenBank/DDBJ whole genome shotgun (WGS) entry which is preliminary data.</text>
</comment>
<dbReference type="Proteomes" id="UP000827092">
    <property type="component" value="Unassembled WGS sequence"/>
</dbReference>
<gene>
    <name evidence="1" type="ORF">JTE90_012754</name>
</gene>
<accession>A0AAV6VYF9</accession>